<evidence type="ECO:0000313" key="2">
    <source>
        <dbReference type="WBParaSite" id="PDA_v2.g10010.t1"/>
    </source>
</evidence>
<reference evidence="2" key="1">
    <citation type="submission" date="2022-11" db="UniProtKB">
        <authorList>
            <consortium name="WormBaseParasite"/>
        </authorList>
    </citation>
    <scope>IDENTIFICATION</scope>
</reference>
<dbReference type="Proteomes" id="UP000887578">
    <property type="component" value="Unplaced"/>
</dbReference>
<dbReference type="AlphaFoldDB" id="A0A914P5M6"/>
<dbReference type="WBParaSite" id="PDA_v2.g10010.t1">
    <property type="protein sequence ID" value="PDA_v2.g10010.t1"/>
    <property type="gene ID" value="PDA_v2.g10010"/>
</dbReference>
<name>A0A914P5M6_9BILA</name>
<sequence length="395" mass="45002">MVLHAGIICNENETKFITFDSETHEQMSHTFYGVVPNHCDNVDGMFKNIKSLINDQLGCLCICLGNSYDSEIRETIIERGKGFGFDKVEITDSFSANFVALISASDAVFKNKLQNGDFVWVFSGQFCRIWRKDEDKIRFVMEFEYLDTVESLKNIRNLAGFSPDMILYENCHEIGHGILEKMFRQNVRVFSFANIENGVLIKARIMAGDKEVMCYNIESLLEQDTEIRIGKNTVLSAKTGTPLPYYSETIVENEINANVAQIVTEHKTLEKLLPNTNKFIVKQKIDKNGILSVEFDTNLKDENYLQQFVNPFIHKDSNEYSSNIKTTEILSQITLSDNTELPKEMQNLSNESSQNHMNFSNCVSILDDNNLDEKTTSNDSPILAALARLQPLPKY</sequence>
<proteinExistence type="predicted"/>
<organism evidence="1 2">
    <name type="scientific">Panagrolaimus davidi</name>
    <dbReference type="NCBI Taxonomy" id="227884"/>
    <lineage>
        <taxon>Eukaryota</taxon>
        <taxon>Metazoa</taxon>
        <taxon>Ecdysozoa</taxon>
        <taxon>Nematoda</taxon>
        <taxon>Chromadorea</taxon>
        <taxon>Rhabditida</taxon>
        <taxon>Tylenchina</taxon>
        <taxon>Panagrolaimomorpha</taxon>
        <taxon>Panagrolaimoidea</taxon>
        <taxon>Panagrolaimidae</taxon>
        <taxon>Panagrolaimus</taxon>
    </lineage>
</organism>
<evidence type="ECO:0000313" key="1">
    <source>
        <dbReference type="Proteomes" id="UP000887578"/>
    </source>
</evidence>
<keyword evidence="1" id="KW-1185">Reference proteome</keyword>
<protein>
    <submittedName>
        <fullName evidence="2">Uncharacterized protein</fullName>
    </submittedName>
</protein>
<accession>A0A914P5M6</accession>